<dbReference type="InterPro" id="IPR000415">
    <property type="entry name" value="Nitroreductase-like"/>
</dbReference>
<keyword evidence="2" id="KW-0560">Oxidoreductase</keyword>
<evidence type="ECO:0000259" key="3">
    <source>
        <dbReference type="Pfam" id="PF00881"/>
    </source>
</evidence>
<proteinExistence type="inferred from homology"/>
<evidence type="ECO:0000256" key="1">
    <source>
        <dbReference type="ARBA" id="ARBA00007118"/>
    </source>
</evidence>
<gene>
    <name evidence="4" type="ORF">S01H4_18314</name>
</gene>
<feature type="non-terminal residue" evidence="4">
    <location>
        <position position="1"/>
    </location>
</feature>
<protein>
    <recommendedName>
        <fullName evidence="3">Nitroreductase domain-containing protein</fullName>
    </recommendedName>
</protein>
<comment type="similarity">
    <text evidence="1">Belongs to the nitroreductase family.</text>
</comment>
<dbReference type="GO" id="GO:0016491">
    <property type="term" value="F:oxidoreductase activity"/>
    <property type="evidence" value="ECO:0007669"/>
    <property type="project" value="UniProtKB-KW"/>
</dbReference>
<dbReference type="PANTHER" id="PTHR43673">
    <property type="entry name" value="NAD(P)H NITROREDUCTASE YDGI-RELATED"/>
    <property type="match status" value="1"/>
</dbReference>
<sequence length="179" mass="20118">DLDSPLAQYSGPFQDSNLSSSIKTGAGTSPWYYIDRFNNSYDIFNVTVMTAASPAINFQRKFNIKNDELKKELRKLAVPQRFVMKAAVIFVVLGDKELSPYMYKVDIGIAVQQMALQAAELGLGSCWLGAFDRDKTKDFLKVPNPWTVVALFLVGIPDEIPPDRPRKSLDELFVNDSFQ</sequence>
<dbReference type="SUPFAM" id="SSF55469">
    <property type="entry name" value="FMN-dependent nitroreductase-like"/>
    <property type="match status" value="1"/>
</dbReference>
<dbReference type="AlphaFoldDB" id="X1BAC4"/>
<dbReference type="PANTHER" id="PTHR43673:SF10">
    <property type="entry name" value="NADH DEHYDROGENASE_NAD(P)H NITROREDUCTASE XCC3605-RELATED"/>
    <property type="match status" value="1"/>
</dbReference>
<evidence type="ECO:0000313" key="4">
    <source>
        <dbReference type="EMBL" id="GAG68921.1"/>
    </source>
</evidence>
<name>X1BAC4_9ZZZZ</name>
<dbReference type="EMBL" id="BART01008110">
    <property type="protein sequence ID" value="GAG68921.1"/>
    <property type="molecule type" value="Genomic_DNA"/>
</dbReference>
<dbReference type="InterPro" id="IPR029479">
    <property type="entry name" value="Nitroreductase"/>
</dbReference>
<organism evidence="4">
    <name type="scientific">marine sediment metagenome</name>
    <dbReference type="NCBI Taxonomy" id="412755"/>
    <lineage>
        <taxon>unclassified sequences</taxon>
        <taxon>metagenomes</taxon>
        <taxon>ecological metagenomes</taxon>
    </lineage>
</organism>
<reference evidence="4" key="1">
    <citation type="journal article" date="2014" name="Front. Microbiol.">
        <title>High frequency of phylogenetically diverse reductive dehalogenase-homologous genes in deep subseafloor sedimentary metagenomes.</title>
        <authorList>
            <person name="Kawai M."/>
            <person name="Futagami T."/>
            <person name="Toyoda A."/>
            <person name="Takaki Y."/>
            <person name="Nishi S."/>
            <person name="Hori S."/>
            <person name="Arai W."/>
            <person name="Tsubouchi T."/>
            <person name="Morono Y."/>
            <person name="Uchiyama I."/>
            <person name="Ito T."/>
            <person name="Fujiyama A."/>
            <person name="Inagaki F."/>
            <person name="Takami H."/>
        </authorList>
    </citation>
    <scope>NUCLEOTIDE SEQUENCE</scope>
    <source>
        <strain evidence="4">Expedition CK06-06</strain>
    </source>
</reference>
<dbReference type="Pfam" id="PF00881">
    <property type="entry name" value="Nitroreductase"/>
    <property type="match status" value="1"/>
</dbReference>
<evidence type="ECO:0000256" key="2">
    <source>
        <dbReference type="ARBA" id="ARBA00023002"/>
    </source>
</evidence>
<accession>X1BAC4</accession>
<feature type="domain" description="Nitroreductase" evidence="3">
    <location>
        <begin position="74"/>
        <end position="155"/>
    </location>
</feature>
<dbReference type="Gene3D" id="3.40.109.10">
    <property type="entry name" value="NADH Oxidase"/>
    <property type="match status" value="1"/>
</dbReference>
<comment type="caution">
    <text evidence="4">The sequence shown here is derived from an EMBL/GenBank/DDBJ whole genome shotgun (WGS) entry which is preliminary data.</text>
</comment>